<keyword evidence="1" id="KW-0472">Membrane</keyword>
<proteinExistence type="predicted"/>
<keyword evidence="3" id="KW-1185">Reference proteome</keyword>
<keyword evidence="1" id="KW-0812">Transmembrane</keyword>
<comment type="caution">
    <text evidence="2">The sequence shown here is derived from an EMBL/GenBank/DDBJ whole genome shotgun (WGS) entry which is preliminary data.</text>
</comment>
<dbReference type="Proteomes" id="UP000064715">
    <property type="component" value="Unassembled WGS sequence"/>
</dbReference>
<reference evidence="3" key="1">
    <citation type="submission" date="2016-01" db="EMBL/GenBank/DDBJ databases">
        <title>WGS of SAMN04407783.</title>
        <authorList>
            <person name="Adams M."/>
            <person name="Sutton G."/>
            <person name="Nelson K."/>
            <person name="Thaden J."/>
            <person name="Fowler V."/>
            <person name="Mccorrison J."/>
            <person name="Sanka R."/>
            <person name="Brinkac L."/>
            <person name="Nierman W."/>
        </authorList>
    </citation>
    <scope>NUCLEOTIDE SEQUENCE [LARGE SCALE GENOMIC DNA]</scope>
    <source>
        <strain evidence="3">GN04363</strain>
    </source>
</reference>
<evidence type="ECO:0000313" key="2">
    <source>
        <dbReference type="EMBL" id="KUQ82694.1"/>
    </source>
</evidence>
<dbReference type="AlphaFoldDB" id="A0A0X4ELY0"/>
<organism evidence="2 3">
    <name type="scientific">Enterobacter genomosp. O</name>
    <dbReference type="NCBI Taxonomy" id="2364150"/>
    <lineage>
        <taxon>Bacteria</taxon>
        <taxon>Pseudomonadati</taxon>
        <taxon>Pseudomonadota</taxon>
        <taxon>Gammaproteobacteria</taxon>
        <taxon>Enterobacterales</taxon>
        <taxon>Enterobacteriaceae</taxon>
        <taxon>Enterobacter</taxon>
        <taxon>Enterobacter cloacae complex</taxon>
        <taxon>Enterobacter cloacae complex clade O</taxon>
    </lineage>
</organism>
<dbReference type="OrthoDB" id="6629632at2"/>
<protein>
    <submittedName>
        <fullName evidence="2">Uncharacterized protein</fullName>
    </submittedName>
</protein>
<gene>
    <name evidence="2" type="ORF">AWI28_00315</name>
</gene>
<name>A0A0X4ELY0_9ENTR</name>
<accession>A0A0X4ELY0</accession>
<evidence type="ECO:0000256" key="1">
    <source>
        <dbReference type="SAM" id="Phobius"/>
    </source>
</evidence>
<evidence type="ECO:0000313" key="3">
    <source>
        <dbReference type="Proteomes" id="UP000064715"/>
    </source>
</evidence>
<sequence length="202" mass="23190">MDLQAWDNVISIASNAVTAVSVVGGVLFGKQKVDEYLRNKKKSISLDIALKYYDEVTNLRHRIQKIQILMNSVIHQFHNLNESKTVINPTDFFNIQTLSHEYIEETLSLSKLFVKLNRFNIEISKKSWSIVDDNLQASHRMSEAVTNFFAYVLTCSNGKAISKEELSDIKSPYQKFQVEASEYSNSVQSFQSLVFDDTFIFK</sequence>
<dbReference type="EMBL" id="LRCR01000023">
    <property type="protein sequence ID" value="KUQ82694.1"/>
    <property type="molecule type" value="Genomic_DNA"/>
</dbReference>
<dbReference type="RefSeq" id="WP_059311683.1">
    <property type="nucleotide sequence ID" value="NZ_LRCR01000023.1"/>
</dbReference>
<feature type="transmembrane region" description="Helical" evidence="1">
    <location>
        <begin position="12"/>
        <end position="29"/>
    </location>
</feature>
<keyword evidence="1" id="KW-1133">Transmembrane helix</keyword>